<dbReference type="AlphaFoldDB" id="A0A9E9IZI2"/>
<accession>A0A9E9IZI2</accession>
<name>A0A9E9IZI2_9NEOP</name>
<keyword evidence="1" id="KW-0472">Membrane</keyword>
<protein>
    <submittedName>
        <fullName evidence="2">NADH dehydrogenase subunit 6</fullName>
    </submittedName>
</protein>
<proteinExistence type="predicted"/>
<evidence type="ECO:0000256" key="1">
    <source>
        <dbReference type="SAM" id="Phobius"/>
    </source>
</evidence>
<reference evidence="2" key="1">
    <citation type="submission" date="2022-05" db="EMBL/GenBank/DDBJ databases">
        <authorList>
            <person name="Nie Y."/>
        </authorList>
    </citation>
    <scope>NUCLEOTIDE SEQUENCE</scope>
</reference>
<keyword evidence="1" id="KW-0812">Transmembrane</keyword>
<feature type="transmembrane region" description="Helical" evidence="1">
    <location>
        <begin position="76"/>
        <end position="96"/>
    </location>
</feature>
<organism evidence="2">
    <name type="scientific">Ibidoecus plataleae</name>
    <dbReference type="NCBI Taxonomy" id="3004258"/>
    <lineage>
        <taxon>Eukaryota</taxon>
        <taxon>Metazoa</taxon>
        <taxon>Ecdysozoa</taxon>
        <taxon>Arthropoda</taxon>
        <taxon>Hexapoda</taxon>
        <taxon>Insecta</taxon>
        <taxon>Pterygota</taxon>
        <taxon>Neoptera</taxon>
        <taxon>Paraneoptera</taxon>
        <taxon>Psocodea</taxon>
        <taxon>Troctomorpha</taxon>
        <taxon>Phthiraptera</taxon>
        <taxon>Ischnocera</taxon>
        <taxon>Philopteridae</taxon>
        <taxon>Ibidoecus</taxon>
    </lineage>
</organism>
<feature type="transmembrane region" description="Helical" evidence="1">
    <location>
        <begin position="7"/>
        <end position="38"/>
    </location>
</feature>
<keyword evidence="1" id="KW-1133">Transmembrane helix</keyword>
<feature type="transmembrane region" description="Helical" evidence="1">
    <location>
        <begin position="116"/>
        <end position="137"/>
    </location>
</feature>
<feature type="transmembrane region" description="Helical" evidence="1">
    <location>
        <begin position="44"/>
        <end position="64"/>
    </location>
</feature>
<gene>
    <name evidence="2" type="primary">ND6</name>
</gene>
<keyword evidence="2" id="KW-0496">Mitochondrion</keyword>
<sequence>MFKLCSLLMFFFFFSSSTIAIYFMMLLILSLYGLLIWMITNSSFFSFSFMLLVLGGLMIVFSFIPMVEYSVMSKNSFLSAKVVVLLCLLVTPGVPLTTLKYSHGVEFISLFLKDGFVSILLFLVTLFFIMLIVVDMITNTSEGSMLAV</sequence>
<geneLocation type="mitochondrion" evidence="2"/>
<dbReference type="EMBL" id="ON585568">
    <property type="protein sequence ID" value="WAO28616.1"/>
    <property type="molecule type" value="Genomic_DNA"/>
</dbReference>
<evidence type="ECO:0000313" key="2">
    <source>
        <dbReference type="EMBL" id="WAO28616.1"/>
    </source>
</evidence>